<evidence type="ECO:0000313" key="4">
    <source>
        <dbReference type="Proteomes" id="UP001627284"/>
    </source>
</evidence>
<dbReference type="EMBL" id="JBJKTR010000013">
    <property type="protein sequence ID" value="KAL3347580.1"/>
    <property type="molecule type" value="Genomic_DNA"/>
</dbReference>
<dbReference type="AlphaFoldDB" id="A0ABD2SUQ4"/>
<feature type="domain" description="Retrotransposon gag" evidence="2">
    <location>
        <begin position="19"/>
        <end position="70"/>
    </location>
</feature>
<feature type="transmembrane region" description="Helical" evidence="1">
    <location>
        <begin position="242"/>
        <end position="264"/>
    </location>
</feature>
<proteinExistence type="predicted"/>
<dbReference type="Pfam" id="PF03732">
    <property type="entry name" value="Retrotrans_gag"/>
    <property type="match status" value="1"/>
</dbReference>
<evidence type="ECO:0000313" key="3">
    <source>
        <dbReference type="EMBL" id="KAL3347580.1"/>
    </source>
</evidence>
<dbReference type="Proteomes" id="UP001627284">
    <property type="component" value="Unassembled WGS sequence"/>
</dbReference>
<keyword evidence="4" id="KW-1185">Reference proteome</keyword>
<evidence type="ECO:0000256" key="1">
    <source>
        <dbReference type="SAM" id="Phobius"/>
    </source>
</evidence>
<keyword evidence="1" id="KW-0812">Transmembrane</keyword>
<organism evidence="3 4">
    <name type="scientific">Solanum stoloniferum</name>
    <dbReference type="NCBI Taxonomy" id="62892"/>
    <lineage>
        <taxon>Eukaryota</taxon>
        <taxon>Viridiplantae</taxon>
        <taxon>Streptophyta</taxon>
        <taxon>Embryophyta</taxon>
        <taxon>Tracheophyta</taxon>
        <taxon>Spermatophyta</taxon>
        <taxon>Magnoliopsida</taxon>
        <taxon>eudicotyledons</taxon>
        <taxon>Gunneridae</taxon>
        <taxon>Pentapetalae</taxon>
        <taxon>asterids</taxon>
        <taxon>lamiids</taxon>
        <taxon>Solanales</taxon>
        <taxon>Solanaceae</taxon>
        <taxon>Solanoideae</taxon>
        <taxon>Solaneae</taxon>
        <taxon>Solanum</taxon>
    </lineage>
</organism>
<keyword evidence="1" id="KW-0472">Membrane</keyword>
<dbReference type="PANTHER" id="PTHR34222:SF77">
    <property type="entry name" value="CCHC-TYPE DOMAIN-CONTAINING PROTEIN"/>
    <property type="match status" value="1"/>
</dbReference>
<dbReference type="InterPro" id="IPR005162">
    <property type="entry name" value="Retrotrans_gag_dom"/>
</dbReference>
<keyword evidence="1" id="KW-1133">Transmembrane helix</keyword>
<protein>
    <recommendedName>
        <fullName evidence="2">Retrotransposon gag domain-containing protein</fullName>
    </recommendedName>
</protein>
<gene>
    <name evidence="3" type="ORF">AABB24_021314</name>
</gene>
<comment type="caution">
    <text evidence="3">The sequence shown here is derived from an EMBL/GenBank/DDBJ whole genome shotgun (WGS) entry which is preliminary data.</text>
</comment>
<dbReference type="PANTHER" id="PTHR34222">
    <property type="entry name" value="GAG_PRE-INTEGRS DOMAIN-CONTAINING PROTEIN"/>
    <property type="match status" value="1"/>
</dbReference>
<sequence>MNTVAEELIGGIVYATSAHKIWEDLKERFDKVNRIRIYQLHREITTFAQGTNSISTYFSKLKSLWDEYDAIVPSPSYECLKSKDYVDHLYQLRLIQFLSGLNNSYDQARRQILLKSVSPTINQAYAMIIEDEIQHSAYLATVNNKIDPVIMQSSRNQTYAQGNQNFRGRKLQFEYCHLNSHTKDNCYKLIGYPTDWKHKKKNDYGNESYRGINLIKLMAPWEDMKVWLSTIHNSHLLQQTMLLGNIMIQVILLHLVMRSIMHLWQRFMASVKMNTSR</sequence>
<evidence type="ECO:0000259" key="2">
    <source>
        <dbReference type="Pfam" id="PF03732"/>
    </source>
</evidence>
<name>A0ABD2SUQ4_9SOLN</name>
<reference evidence="3 4" key="1">
    <citation type="submission" date="2024-05" db="EMBL/GenBank/DDBJ databases">
        <title>De novo assembly of an allotetraploid wild potato.</title>
        <authorList>
            <person name="Hosaka A.J."/>
        </authorList>
    </citation>
    <scope>NUCLEOTIDE SEQUENCE [LARGE SCALE GENOMIC DNA]</scope>
    <source>
        <tissue evidence="3">Young leaves</tissue>
    </source>
</reference>
<accession>A0ABD2SUQ4</accession>